<gene>
    <name evidence="1" type="ORF">XNOV1_A026125</name>
</gene>
<keyword evidence="2" id="KW-1185">Reference proteome</keyword>
<dbReference type="Proteomes" id="UP001178508">
    <property type="component" value="Chromosome 4"/>
</dbReference>
<evidence type="ECO:0000313" key="1">
    <source>
        <dbReference type="EMBL" id="CAJ1055647.1"/>
    </source>
</evidence>
<proteinExistence type="predicted"/>
<sequence>MSWCQHQQGTACTLQTTATALALRPVHSTSMTGWKVQLYVLSAGLNHHSDRYLSLGSPQFSLSADIKADCGVTHKRRIKDQILVAHPLTLLTHRRTLTHLFGQLPETRFNKSEDREKESEVL</sequence>
<evidence type="ECO:0000313" key="2">
    <source>
        <dbReference type="Proteomes" id="UP001178508"/>
    </source>
</evidence>
<reference evidence="1" key="1">
    <citation type="submission" date="2023-08" db="EMBL/GenBank/DDBJ databases">
        <authorList>
            <person name="Alioto T."/>
            <person name="Alioto T."/>
            <person name="Gomez Garrido J."/>
        </authorList>
    </citation>
    <scope>NUCLEOTIDE SEQUENCE</scope>
</reference>
<dbReference type="AlphaFoldDB" id="A0AAV1F376"/>
<name>A0AAV1F376_XYRNO</name>
<accession>A0AAV1F376</accession>
<organism evidence="1 2">
    <name type="scientific">Xyrichtys novacula</name>
    <name type="common">Pearly razorfish</name>
    <name type="synonym">Hemipteronotus novacula</name>
    <dbReference type="NCBI Taxonomy" id="13765"/>
    <lineage>
        <taxon>Eukaryota</taxon>
        <taxon>Metazoa</taxon>
        <taxon>Chordata</taxon>
        <taxon>Craniata</taxon>
        <taxon>Vertebrata</taxon>
        <taxon>Euteleostomi</taxon>
        <taxon>Actinopterygii</taxon>
        <taxon>Neopterygii</taxon>
        <taxon>Teleostei</taxon>
        <taxon>Neoteleostei</taxon>
        <taxon>Acanthomorphata</taxon>
        <taxon>Eupercaria</taxon>
        <taxon>Labriformes</taxon>
        <taxon>Labridae</taxon>
        <taxon>Xyrichtys</taxon>
    </lineage>
</organism>
<protein>
    <submittedName>
        <fullName evidence="1">Uncharacterized protein</fullName>
    </submittedName>
</protein>
<dbReference type="EMBL" id="OY660867">
    <property type="protein sequence ID" value="CAJ1055647.1"/>
    <property type="molecule type" value="Genomic_DNA"/>
</dbReference>